<dbReference type="RefSeq" id="XP_028967863.1">
    <property type="nucleotide sequence ID" value="XM_029112030.1"/>
</dbReference>
<feature type="signal peptide" evidence="2">
    <location>
        <begin position="1"/>
        <end position="26"/>
    </location>
</feature>
<feature type="domain" description="Ig-like" evidence="3">
    <location>
        <begin position="33"/>
        <end position="123"/>
    </location>
</feature>
<dbReference type="SUPFAM" id="SSF48726">
    <property type="entry name" value="Immunoglobulin"/>
    <property type="match status" value="1"/>
</dbReference>
<dbReference type="GeneID" id="114828331"/>
<reference evidence="5" key="1">
    <citation type="submission" date="2025-08" db="UniProtKB">
        <authorList>
            <consortium name="RefSeq"/>
        </authorList>
    </citation>
    <scope>IDENTIFICATION</scope>
</reference>
<evidence type="ECO:0000313" key="4">
    <source>
        <dbReference type="Proteomes" id="UP000694867"/>
    </source>
</evidence>
<keyword evidence="4" id="KW-1185">Reference proteome</keyword>
<dbReference type="KEGG" id="goe:114828331"/>
<keyword evidence="2" id="KW-0732">Signal</keyword>
<dbReference type="Pfam" id="PF07679">
    <property type="entry name" value="I-set"/>
    <property type="match status" value="1"/>
</dbReference>
<dbReference type="InterPro" id="IPR013098">
    <property type="entry name" value="Ig_I-set"/>
</dbReference>
<evidence type="ECO:0000259" key="3">
    <source>
        <dbReference type="PROSITE" id="PS50835"/>
    </source>
</evidence>
<dbReference type="Proteomes" id="UP000694867">
    <property type="component" value="Unplaced"/>
</dbReference>
<dbReference type="Gene3D" id="2.60.40.10">
    <property type="entry name" value="Immunoglobulins"/>
    <property type="match status" value="1"/>
</dbReference>
<organism evidence="4 5">
    <name type="scientific">Galendromus occidentalis</name>
    <name type="common">western predatory mite</name>
    <dbReference type="NCBI Taxonomy" id="34638"/>
    <lineage>
        <taxon>Eukaryota</taxon>
        <taxon>Metazoa</taxon>
        <taxon>Ecdysozoa</taxon>
        <taxon>Arthropoda</taxon>
        <taxon>Chelicerata</taxon>
        <taxon>Arachnida</taxon>
        <taxon>Acari</taxon>
        <taxon>Parasitiformes</taxon>
        <taxon>Mesostigmata</taxon>
        <taxon>Gamasina</taxon>
        <taxon>Phytoseioidea</taxon>
        <taxon>Phytoseiidae</taxon>
        <taxon>Typhlodrominae</taxon>
        <taxon>Galendromus</taxon>
    </lineage>
</organism>
<gene>
    <name evidence="5" type="primary">LOC114828331</name>
</gene>
<evidence type="ECO:0000256" key="2">
    <source>
        <dbReference type="SAM" id="SignalP"/>
    </source>
</evidence>
<dbReference type="PROSITE" id="PS50835">
    <property type="entry name" value="IG_LIKE"/>
    <property type="match status" value="1"/>
</dbReference>
<evidence type="ECO:0000256" key="1">
    <source>
        <dbReference type="SAM" id="MobiDB-lite"/>
    </source>
</evidence>
<accession>A0AAJ7WJ50</accession>
<sequence length="160" mass="17585">MAFTSHGMVLGWYFCVVALLVTAVKGNDTPRGPRFSRTPPPSVSFSNSSGATIDCAAEGDPLPTVRWITEIGDQVRSDVSHLVHDRYDGSLVFVPFRSEDFRRDVHDTTYRCKASNSVGTIISPPVKVKAALSKSNYEMRFESDKHVIRGNAALLQCPVP</sequence>
<dbReference type="AlphaFoldDB" id="A0AAJ7WJ50"/>
<feature type="chain" id="PRO_5042510863" evidence="2">
    <location>
        <begin position="27"/>
        <end position="160"/>
    </location>
</feature>
<name>A0AAJ7WJ50_9ACAR</name>
<protein>
    <submittedName>
        <fullName evidence="5">Down syndrome cell adhesion molecule-like protein Dscam2</fullName>
    </submittedName>
</protein>
<dbReference type="InterPro" id="IPR007110">
    <property type="entry name" value="Ig-like_dom"/>
</dbReference>
<evidence type="ECO:0000313" key="5">
    <source>
        <dbReference type="RefSeq" id="XP_028967863.1"/>
    </source>
</evidence>
<dbReference type="InterPro" id="IPR036179">
    <property type="entry name" value="Ig-like_dom_sf"/>
</dbReference>
<proteinExistence type="predicted"/>
<feature type="region of interest" description="Disordered" evidence="1">
    <location>
        <begin position="29"/>
        <end position="49"/>
    </location>
</feature>
<dbReference type="InterPro" id="IPR013783">
    <property type="entry name" value="Ig-like_fold"/>
</dbReference>